<dbReference type="InterPro" id="IPR007536">
    <property type="entry name" value="16SrRNA_methylTrfase_J"/>
</dbReference>
<dbReference type="GO" id="GO:0008990">
    <property type="term" value="F:rRNA (guanine-N2-)-methyltransferase activity"/>
    <property type="evidence" value="ECO:0007669"/>
    <property type="project" value="InterPro"/>
</dbReference>
<accession>A0A2H9TC21</accession>
<gene>
    <name evidence="1" type="primary">rsmJ</name>
    <name evidence="1" type="ORF">CI610_00225</name>
</gene>
<keyword evidence="1" id="KW-0489">Methyltransferase</keyword>
<organism evidence="1">
    <name type="scientific">invertebrate metagenome</name>
    <dbReference type="NCBI Taxonomy" id="1711999"/>
    <lineage>
        <taxon>unclassified sequences</taxon>
        <taxon>metagenomes</taxon>
        <taxon>organismal metagenomes</taxon>
    </lineage>
</organism>
<reference evidence="1" key="1">
    <citation type="journal article" date="2017" name="Appl. Environ. Microbiol.">
        <title>Molecular characterization of an Endozoicomonas-like organism causing infection in king scallop Pecten maximus L.</title>
        <authorList>
            <person name="Cano I."/>
            <person name="van Aerle R."/>
            <person name="Ross S."/>
            <person name="Verner-Jeffreys D.W."/>
            <person name="Paley R.K."/>
            <person name="Rimmer G."/>
            <person name="Ryder D."/>
            <person name="Hooper P."/>
            <person name="Stone D."/>
            <person name="Feist S.W."/>
        </authorList>
    </citation>
    <scope>NUCLEOTIDE SEQUENCE</scope>
</reference>
<dbReference type="InterPro" id="IPR029063">
    <property type="entry name" value="SAM-dependent_MTases_sf"/>
</dbReference>
<dbReference type="HAMAP" id="MF_01523">
    <property type="entry name" value="16SrRNA_methyltr_J"/>
    <property type="match status" value="1"/>
</dbReference>
<dbReference type="PANTHER" id="PTHR36112:SF1">
    <property type="entry name" value="RIBOSOMAL RNA SMALL SUBUNIT METHYLTRANSFERASE J"/>
    <property type="match status" value="1"/>
</dbReference>
<dbReference type="EC" id="2.1.1.242" evidence="1"/>
<evidence type="ECO:0000313" key="1">
    <source>
        <dbReference type="EMBL" id="PJE80800.1"/>
    </source>
</evidence>
<dbReference type="EMBL" id="NSIT01000005">
    <property type="protein sequence ID" value="PJE80800.1"/>
    <property type="molecule type" value="Genomic_DNA"/>
</dbReference>
<dbReference type="Pfam" id="PF04445">
    <property type="entry name" value="SAM_MT"/>
    <property type="match status" value="1"/>
</dbReference>
<proteinExistence type="inferred from homology"/>
<dbReference type="Gene3D" id="3.40.50.150">
    <property type="entry name" value="Vaccinia Virus protein VP39"/>
    <property type="match status" value="1"/>
</dbReference>
<dbReference type="PANTHER" id="PTHR36112">
    <property type="entry name" value="RIBOSOMAL RNA SMALL SUBUNIT METHYLTRANSFERASE J"/>
    <property type="match status" value="1"/>
</dbReference>
<dbReference type="AlphaFoldDB" id="A0A2H9TC21"/>
<sequence length="279" mass="31082">MSANPYPSQTIKRPETFPVFIKHSSALQQRSLLQQLTDTYHYPSISCTDKLPDNSFILEVIDNRLVLNRHHSQESPLSVDFVEGKAAHRRLYGGGKGQDIAKAVGLNKASHLSILDATGGLGRDAFVLASLGCKITLLERSPIIATLLKDGIDRALSADDKAIHSIVQRMTTININAISHMISLSDQEKKVDVVYLDPMFPDRKKSALVKKEMRLFHDLLGNDHDSDTLLKPALTIARHRVVVKRPRQAPFLDNASPTYTLKGKSCRYDIHVLNSYHGI</sequence>
<name>A0A2H9TC21_9ZZZZ</name>
<comment type="caution">
    <text evidence="1">The sequence shown here is derived from an EMBL/GenBank/DDBJ whole genome shotgun (WGS) entry which is preliminary data.</text>
</comment>
<dbReference type="SUPFAM" id="SSF53335">
    <property type="entry name" value="S-adenosyl-L-methionine-dependent methyltransferases"/>
    <property type="match status" value="1"/>
</dbReference>
<protein>
    <submittedName>
        <fullName evidence="1">Ribosomal RNA small subunit methyltransferase J</fullName>
        <ecNumber evidence="1">2.1.1.242</ecNumber>
    </submittedName>
</protein>
<keyword evidence="1" id="KW-0808">Transferase</keyword>